<evidence type="ECO:0000256" key="1">
    <source>
        <dbReference type="SAM" id="MobiDB-lite"/>
    </source>
</evidence>
<protein>
    <submittedName>
        <fullName evidence="2">Uncharacterized protein</fullName>
    </submittedName>
</protein>
<dbReference type="EMBL" id="AP023349">
    <property type="protein sequence ID" value="BCJ11048.1"/>
    <property type="molecule type" value="Genomic_DNA"/>
</dbReference>
<organism evidence="2 3">
    <name type="scientific">Streptococcus mitis</name>
    <dbReference type="NCBI Taxonomy" id="28037"/>
    <lineage>
        <taxon>Bacteria</taxon>
        <taxon>Bacillati</taxon>
        <taxon>Bacillota</taxon>
        <taxon>Bacilli</taxon>
        <taxon>Lactobacillales</taxon>
        <taxon>Streptococcaceae</taxon>
        <taxon>Streptococcus</taxon>
        <taxon>Streptococcus mitis group</taxon>
    </lineage>
</organism>
<evidence type="ECO:0000313" key="2">
    <source>
        <dbReference type="EMBL" id="BCJ11048.1"/>
    </source>
</evidence>
<dbReference type="AlphaFoldDB" id="A0A7G1IUF1"/>
<dbReference type="Proteomes" id="UP000516106">
    <property type="component" value="Chromosome"/>
</dbReference>
<sequence>MKNIKKVQQGVRNSLIKDGLPANEKHHQEQPKFQLTIPKGHNITNIAKYN</sequence>
<feature type="region of interest" description="Disordered" evidence="1">
    <location>
        <begin position="1"/>
        <end position="30"/>
    </location>
</feature>
<gene>
    <name evidence="2" type="ORF">SMNM65_14800</name>
</gene>
<reference evidence="3" key="1">
    <citation type="submission" date="2020-08" db="EMBL/GenBank/DDBJ databases">
        <title>Complete genome sequence of Streptococcus mitis strain Nm-65.</title>
        <authorList>
            <person name="Tabata A."/>
            <person name="Ohkuni H."/>
            <person name="Nagamune H."/>
        </authorList>
    </citation>
    <scope>NUCLEOTIDE SEQUENCE [LARGE SCALE GENOMIC DNA]</scope>
    <source>
        <strain evidence="3">Nm-65</strain>
    </source>
</reference>
<name>A0A7G1IUF1_STRMT</name>
<evidence type="ECO:0000313" key="3">
    <source>
        <dbReference type="Proteomes" id="UP000516106"/>
    </source>
</evidence>
<proteinExistence type="predicted"/>
<accession>A0A7G1IUF1</accession>